<dbReference type="Proteomes" id="UP000253951">
    <property type="component" value="Chromosome"/>
</dbReference>
<evidence type="ECO:0000313" key="2">
    <source>
        <dbReference type="Proteomes" id="UP000253951"/>
    </source>
</evidence>
<proteinExistence type="predicted"/>
<accession>A0A345HE69</accession>
<reference evidence="1 2" key="1">
    <citation type="submission" date="2018-07" db="EMBL/GenBank/DDBJ databases">
        <title>Complete genome sequence of Flavobacterium arcticum type strain SM1502T.</title>
        <authorList>
            <person name="Li Y."/>
            <person name="Li D.-D."/>
        </authorList>
    </citation>
    <scope>NUCLEOTIDE SEQUENCE [LARGE SCALE GENOMIC DNA]</scope>
    <source>
        <strain evidence="1 2">SM1502</strain>
    </source>
</reference>
<evidence type="ECO:0000313" key="1">
    <source>
        <dbReference type="EMBL" id="AXG74879.1"/>
    </source>
</evidence>
<organism evidence="1 2">
    <name type="scientific">Flavobacterium arcticum</name>
    <dbReference type="NCBI Taxonomy" id="1784713"/>
    <lineage>
        <taxon>Bacteria</taxon>
        <taxon>Pseudomonadati</taxon>
        <taxon>Bacteroidota</taxon>
        <taxon>Flavobacteriia</taxon>
        <taxon>Flavobacteriales</taxon>
        <taxon>Flavobacteriaceae</taxon>
        <taxon>Flavobacterium</taxon>
    </lineage>
</organism>
<protein>
    <submittedName>
        <fullName evidence="1">Uncharacterized protein</fullName>
    </submittedName>
</protein>
<sequence>MLYTIFNRYNIDWFYIAYLSIKYTFTYVDDNSVKNYYKCFIFKVFRCFKLNLPKLRLVFYFNIIEL</sequence>
<gene>
    <name evidence="1" type="ORF">DVK85_11835</name>
</gene>
<keyword evidence="2" id="KW-1185">Reference proteome</keyword>
<dbReference type="AlphaFoldDB" id="A0A345HE69"/>
<dbReference type="KEGG" id="fat:DVK85_11835"/>
<dbReference type="EMBL" id="CP031188">
    <property type="protein sequence ID" value="AXG74879.1"/>
    <property type="molecule type" value="Genomic_DNA"/>
</dbReference>
<name>A0A345HE69_9FLAO</name>